<protein>
    <submittedName>
        <fullName evidence="1">Prepilin-type N-terminal cleavage/methylation domain-containing protein</fullName>
    </submittedName>
</protein>
<keyword evidence="2" id="KW-1185">Reference proteome</keyword>
<dbReference type="InterPro" id="IPR012902">
    <property type="entry name" value="N_methyl_site"/>
</dbReference>
<accession>A0A3D8P509</accession>
<comment type="caution">
    <text evidence="1">The sequence shown here is derived from an EMBL/GenBank/DDBJ whole genome shotgun (WGS) entry which is preliminary data.</text>
</comment>
<dbReference type="RefSeq" id="WP_115792551.1">
    <property type="nucleotide sequence ID" value="NZ_QSLN01000006.1"/>
</dbReference>
<reference evidence="1 2" key="1">
    <citation type="submission" date="2018-08" db="EMBL/GenBank/DDBJ databases">
        <title>Form III RuBisCO-mediated autotrophy in Thermodesulfobium bacteria.</title>
        <authorList>
            <person name="Toshchakov S.V."/>
            <person name="Kublanov I.V."/>
            <person name="Frolov E."/>
            <person name="Bonch-Osmolovskaya E.A."/>
            <person name="Tourova T.P."/>
            <person name="Chernych N.A."/>
            <person name="Lebedinsky A.V."/>
        </authorList>
    </citation>
    <scope>NUCLEOTIDE SEQUENCE [LARGE SCALE GENOMIC DNA]</scope>
    <source>
        <strain evidence="1 2">SR</strain>
    </source>
</reference>
<dbReference type="Proteomes" id="UP000256329">
    <property type="component" value="Unassembled WGS sequence"/>
</dbReference>
<sequence length="190" mass="20391">MAVDERGMSLLEVVVALCLFAVLSLGLFSLFLSGRMASAAGSGKQEALCLARAVMEAVKASPVEWEGQVRGAGSDYIVLENKADDRDDAYKGFCLAVVEGAGQGQVRKIQSYVGSSRTAYVAPSWSSTPDTSSRYLVFRLGSELGDVEKVAVTATPSSPAGLEEVKVVVKYRTPWGEREVQLTCERWKGT</sequence>
<organism evidence="1 2">
    <name type="scientific">Ammonifex thiophilus</name>
    <dbReference type="NCBI Taxonomy" id="444093"/>
    <lineage>
        <taxon>Bacteria</taxon>
        <taxon>Bacillati</taxon>
        <taxon>Bacillota</taxon>
        <taxon>Clostridia</taxon>
        <taxon>Thermoanaerobacterales</taxon>
        <taxon>Thermoanaerobacteraceae</taxon>
        <taxon>Ammonifex</taxon>
    </lineage>
</organism>
<dbReference type="OrthoDB" id="1808793at2"/>
<evidence type="ECO:0000313" key="1">
    <source>
        <dbReference type="EMBL" id="RDV83222.1"/>
    </source>
</evidence>
<gene>
    <name evidence="1" type="ORF">DXX99_05760</name>
</gene>
<name>A0A3D8P509_9THEO</name>
<evidence type="ECO:0000313" key="2">
    <source>
        <dbReference type="Proteomes" id="UP000256329"/>
    </source>
</evidence>
<dbReference type="EMBL" id="QSLN01000006">
    <property type="protein sequence ID" value="RDV83222.1"/>
    <property type="molecule type" value="Genomic_DNA"/>
</dbReference>
<dbReference type="NCBIfam" id="TIGR02532">
    <property type="entry name" value="IV_pilin_GFxxxE"/>
    <property type="match status" value="1"/>
</dbReference>
<dbReference type="AlphaFoldDB" id="A0A3D8P509"/>
<proteinExistence type="predicted"/>